<dbReference type="SUPFAM" id="SSF53474">
    <property type="entry name" value="alpha/beta-Hydrolases"/>
    <property type="match status" value="1"/>
</dbReference>
<dbReference type="Gene3D" id="3.40.50.1820">
    <property type="entry name" value="alpha/beta hydrolase"/>
    <property type="match status" value="1"/>
</dbReference>
<dbReference type="AlphaFoldDB" id="A0A4S8P2Q5"/>
<evidence type="ECO:0000313" key="2">
    <source>
        <dbReference type="Proteomes" id="UP000308828"/>
    </source>
</evidence>
<organism evidence="1 2">
    <name type="scientific">Peteryoungia ipomoeae</name>
    <dbReference type="NCBI Taxonomy" id="1210932"/>
    <lineage>
        <taxon>Bacteria</taxon>
        <taxon>Pseudomonadati</taxon>
        <taxon>Pseudomonadota</taxon>
        <taxon>Alphaproteobacteria</taxon>
        <taxon>Hyphomicrobiales</taxon>
        <taxon>Rhizobiaceae</taxon>
        <taxon>Peteryoungia</taxon>
    </lineage>
</organism>
<dbReference type="EMBL" id="STGV01000003">
    <property type="protein sequence ID" value="THV23032.1"/>
    <property type="molecule type" value="Genomic_DNA"/>
</dbReference>
<dbReference type="PANTHER" id="PTHR36513">
    <property type="entry name" value="ABC TRANSMEMBRANE TYPE-1 DOMAIN-CONTAINING PROTEIN"/>
    <property type="match status" value="1"/>
</dbReference>
<comment type="caution">
    <text evidence="1">The sequence shown here is derived from an EMBL/GenBank/DDBJ whole genome shotgun (WGS) entry which is preliminary data.</text>
</comment>
<dbReference type="RefSeq" id="WP_136598476.1">
    <property type="nucleotide sequence ID" value="NZ_STGV01000003.1"/>
</dbReference>
<dbReference type="PROSITE" id="PS51257">
    <property type="entry name" value="PROKAR_LIPOPROTEIN"/>
    <property type="match status" value="1"/>
</dbReference>
<dbReference type="GO" id="GO:0016787">
    <property type="term" value="F:hydrolase activity"/>
    <property type="evidence" value="ECO:0007669"/>
    <property type="project" value="UniProtKB-KW"/>
</dbReference>
<accession>A0A4S8P2Q5</accession>
<dbReference type="OrthoDB" id="9797755at2"/>
<evidence type="ECO:0000313" key="1">
    <source>
        <dbReference type="EMBL" id="THV23032.1"/>
    </source>
</evidence>
<dbReference type="PANTHER" id="PTHR36513:SF1">
    <property type="entry name" value="TRANSMEMBRANE PROTEIN"/>
    <property type="match status" value="1"/>
</dbReference>
<reference evidence="1 2" key="1">
    <citation type="submission" date="2019-04" db="EMBL/GenBank/DDBJ databases">
        <title>Genome sequence of strain shin9-1.</title>
        <authorList>
            <person name="Gao J."/>
            <person name="Sun J."/>
        </authorList>
    </citation>
    <scope>NUCLEOTIDE SEQUENCE [LARGE SCALE GENOMIC DNA]</scope>
    <source>
        <strain evidence="2">shin9-1</strain>
    </source>
</reference>
<name>A0A4S8P2Q5_9HYPH</name>
<proteinExistence type="predicted"/>
<dbReference type="PIRSF" id="PIRSF033909">
    <property type="entry name" value="UCP033909"/>
    <property type="match status" value="1"/>
</dbReference>
<dbReference type="Pfam" id="PF05990">
    <property type="entry name" value="DUF900"/>
    <property type="match status" value="1"/>
</dbReference>
<dbReference type="InterPro" id="IPR029058">
    <property type="entry name" value="AB_hydrolase_fold"/>
</dbReference>
<dbReference type="Proteomes" id="UP000308828">
    <property type="component" value="Unassembled WGS sequence"/>
</dbReference>
<dbReference type="InterPro" id="IPR010297">
    <property type="entry name" value="DUF900_hydrolase"/>
</dbReference>
<keyword evidence="2" id="KW-1185">Reference proteome</keyword>
<dbReference type="InterPro" id="IPR014586">
    <property type="entry name" value="UCP033909"/>
</dbReference>
<gene>
    <name evidence="1" type="ORF">FAA97_10430</name>
</gene>
<sequence length="381" mass="40682">MRFSSSASRGKTPFLTVAATALVCLAVQGCAGRPGPETIASVTAADFKPQRVERILTVTTRDRAKPGENVFTTEKSIEPNYARFDVSIPPNHKPANIEWPKGKTVNPRTDFAVMAQDALGREALLRDIAANAAKGQKPGVFVHGYNYNFQEALYRLAQLKTDSNIGGTPILFSWPSFAAIPAYVADKEAATYSRDALAALLVDLTRAGRGEVDVFAHSMGGWLTVEALRQLKLEGRQDVLDRLRVVLAAPDIDEDVFVAQMRVIGRMKTPITVLVAPDDRALLVSRFLGAGTQRVGSLDVTNATVAEVAKQAGVTIIDISSLPPVDSTNHNRFVDAQVLAGALSRPAAAARLGDAGAFVFDAAAQTISSPFSLAATVLRGQ</sequence>
<protein>
    <submittedName>
        <fullName evidence="1">Alpha/beta fold hydrolase</fullName>
    </submittedName>
</protein>
<keyword evidence="1" id="KW-0378">Hydrolase</keyword>